<dbReference type="InterPro" id="IPR005467">
    <property type="entry name" value="His_kinase_dom"/>
</dbReference>
<dbReference type="SMART" id="SM00388">
    <property type="entry name" value="HisKA"/>
    <property type="match status" value="1"/>
</dbReference>
<gene>
    <name evidence="8" type="ordered locus">Phep_2534</name>
</gene>
<keyword evidence="9" id="KW-1185">Reference proteome</keyword>
<feature type="domain" description="Response regulatory" evidence="7">
    <location>
        <begin position="421"/>
        <end position="535"/>
    </location>
</feature>
<evidence type="ECO:0000256" key="4">
    <source>
        <dbReference type="ARBA" id="ARBA00023012"/>
    </source>
</evidence>
<dbReference type="HOGENOM" id="CLU_000445_114_15_10"/>
<dbReference type="PROSITE" id="PS50110">
    <property type="entry name" value="RESPONSE_REGULATORY"/>
    <property type="match status" value="1"/>
</dbReference>
<dbReference type="EC" id="2.7.13.3" evidence="2"/>
<dbReference type="Pfam" id="PF00072">
    <property type="entry name" value="Response_reg"/>
    <property type="match status" value="1"/>
</dbReference>
<dbReference type="OrthoDB" id="9811889at2"/>
<dbReference type="eggNOG" id="COG5002">
    <property type="taxonomic scope" value="Bacteria"/>
</dbReference>
<evidence type="ECO:0000259" key="6">
    <source>
        <dbReference type="PROSITE" id="PS50109"/>
    </source>
</evidence>
<dbReference type="SUPFAM" id="SSF52172">
    <property type="entry name" value="CheY-like"/>
    <property type="match status" value="1"/>
</dbReference>
<dbReference type="InterPro" id="IPR036097">
    <property type="entry name" value="HisK_dim/P_sf"/>
</dbReference>
<dbReference type="SMART" id="SM00448">
    <property type="entry name" value="REC"/>
    <property type="match status" value="1"/>
</dbReference>
<dbReference type="AlphaFoldDB" id="C6XZP2"/>
<dbReference type="PANTHER" id="PTHR45339">
    <property type="entry name" value="HYBRID SIGNAL TRANSDUCTION HISTIDINE KINASE J"/>
    <property type="match status" value="1"/>
</dbReference>
<dbReference type="InterPro" id="IPR004358">
    <property type="entry name" value="Sig_transdc_His_kin-like_C"/>
</dbReference>
<keyword evidence="8" id="KW-0067">ATP-binding</keyword>
<dbReference type="Pfam" id="PF02518">
    <property type="entry name" value="HATPase_c"/>
    <property type="match status" value="1"/>
</dbReference>
<dbReference type="InterPro" id="IPR003594">
    <property type="entry name" value="HATPase_dom"/>
</dbReference>
<feature type="domain" description="Histidine kinase" evidence="6">
    <location>
        <begin position="174"/>
        <end position="394"/>
    </location>
</feature>
<keyword evidence="3 5" id="KW-0597">Phosphoprotein</keyword>
<keyword evidence="4" id="KW-0902">Two-component regulatory system</keyword>
<comment type="catalytic activity">
    <reaction evidence="1">
        <text>ATP + protein L-histidine = ADP + protein N-phospho-L-histidine.</text>
        <dbReference type="EC" id="2.7.13.3"/>
    </reaction>
</comment>
<evidence type="ECO:0000313" key="8">
    <source>
        <dbReference type="EMBL" id="ACU04738.1"/>
    </source>
</evidence>
<evidence type="ECO:0000256" key="3">
    <source>
        <dbReference type="ARBA" id="ARBA00022553"/>
    </source>
</evidence>
<dbReference type="SUPFAM" id="SSF55874">
    <property type="entry name" value="ATPase domain of HSP90 chaperone/DNA topoisomerase II/histidine kinase"/>
    <property type="match status" value="1"/>
</dbReference>
<dbReference type="Gene3D" id="1.10.287.130">
    <property type="match status" value="1"/>
</dbReference>
<dbReference type="InterPro" id="IPR001789">
    <property type="entry name" value="Sig_transdc_resp-reg_receiver"/>
</dbReference>
<dbReference type="SUPFAM" id="SSF47384">
    <property type="entry name" value="Homodimeric domain of signal transducing histidine kinase"/>
    <property type="match status" value="1"/>
</dbReference>
<dbReference type="Gene3D" id="3.30.565.10">
    <property type="entry name" value="Histidine kinase-like ATPase, C-terminal domain"/>
    <property type="match status" value="1"/>
</dbReference>
<dbReference type="RefSeq" id="WP_015808350.1">
    <property type="nucleotide sequence ID" value="NC_013061.1"/>
</dbReference>
<name>C6XZP2_PEDHD</name>
<dbReference type="InterPro" id="IPR011006">
    <property type="entry name" value="CheY-like_superfamily"/>
</dbReference>
<dbReference type="InterPro" id="IPR003661">
    <property type="entry name" value="HisK_dim/P_dom"/>
</dbReference>
<dbReference type="KEGG" id="phe:Phep_2534"/>
<dbReference type="CDD" id="cd16922">
    <property type="entry name" value="HATPase_EvgS-ArcB-TorS-like"/>
    <property type="match status" value="1"/>
</dbReference>
<evidence type="ECO:0000256" key="1">
    <source>
        <dbReference type="ARBA" id="ARBA00000085"/>
    </source>
</evidence>
<evidence type="ECO:0000256" key="2">
    <source>
        <dbReference type="ARBA" id="ARBA00012438"/>
    </source>
</evidence>
<dbReference type="GO" id="GO:0005524">
    <property type="term" value="F:ATP binding"/>
    <property type="evidence" value="ECO:0007669"/>
    <property type="project" value="UniProtKB-KW"/>
</dbReference>
<dbReference type="PRINTS" id="PR00344">
    <property type="entry name" value="BCTRLSENSOR"/>
</dbReference>
<dbReference type="EMBL" id="CP001681">
    <property type="protein sequence ID" value="ACU04738.1"/>
    <property type="molecule type" value="Genomic_DNA"/>
</dbReference>
<evidence type="ECO:0000256" key="5">
    <source>
        <dbReference type="PROSITE-ProRule" id="PRU00169"/>
    </source>
</evidence>
<dbReference type="Gene3D" id="3.40.50.2300">
    <property type="match status" value="1"/>
</dbReference>
<dbReference type="eggNOG" id="COG0784">
    <property type="taxonomic scope" value="Bacteria"/>
</dbReference>
<dbReference type="InterPro" id="IPR036890">
    <property type="entry name" value="HATPase_C_sf"/>
</dbReference>
<dbReference type="GO" id="GO:0000155">
    <property type="term" value="F:phosphorelay sensor kinase activity"/>
    <property type="evidence" value="ECO:0007669"/>
    <property type="project" value="InterPro"/>
</dbReference>
<dbReference type="STRING" id="485917.Phep_2534"/>
<dbReference type="SMART" id="SM00387">
    <property type="entry name" value="HATPase_c"/>
    <property type="match status" value="1"/>
</dbReference>
<dbReference type="CDD" id="cd00082">
    <property type="entry name" value="HisKA"/>
    <property type="match status" value="1"/>
</dbReference>
<dbReference type="CDD" id="cd17546">
    <property type="entry name" value="REC_hyHK_CKI1_RcsC-like"/>
    <property type="match status" value="1"/>
</dbReference>
<dbReference type="PANTHER" id="PTHR45339:SF1">
    <property type="entry name" value="HYBRID SIGNAL TRANSDUCTION HISTIDINE KINASE J"/>
    <property type="match status" value="1"/>
</dbReference>
<dbReference type="Proteomes" id="UP000000852">
    <property type="component" value="Chromosome"/>
</dbReference>
<feature type="modified residue" description="4-aspartylphosphate" evidence="5">
    <location>
        <position position="470"/>
    </location>
</feature>
<dbReference type="Pfam" id="PF00512">
    <property type="entry name" value="HisKA"/>
    <property type="match status" value="1"/>
</dbReference>
<sequence length="543" mass="60923">MNRLAQDDEQSDEKLHELAVHLQSLITSLEDIVFEIDGNHIFKNVWVSDKSVLFMPKEAFLGKTIAEVMGPQSATFTGPVNEAIRTGLAQEVIYQHLDANINEWFKARIKPVVKSPEPENYILVLSIQDITAQKLADFALKEAKEQLELSNAALKKAISIAEKASKTKSDFLSVMSHEIRTPLNGIIGIANLLKLNHTMDQKEYIGNLIFSADHLMQLINDILDLTKMENEKLELIVAEIDLFRLIKNIKNQFKSLAEAKGIKLKSFIDDDIPQRLIADPVRLSQMLNNLISNAIKFTDRGEVTLLIKLLTVESNRAFLHFAVKDTGMGIPPELQESVFESFKQIQQSAHREHSGTGLGLTITQKLAELHNSRVILKSEAGKGAEFNFDLSFEIAANQNADEALPSSPVFSVYKDQLKGLQVLLVEDNLINLMVAQKQLEFFGILADCAQDGQEALRLINMKNYHVAMLDLHMPGVDGYALAEIIRSKHPDIHPVIFTADIMIEVKQKFSKIHVYDILNKPFAPEKMFDILLKVARARGVVTT</sequence>
<evidence type="ECO:0000259" key="7">
    <source>
        <dbReference type="PROSITE" id="PS50110"/>
    </source>
</evidence>
<evidence type="ECO:0000313" key="9">
    <source>
        <dbReference type="Proteomes" id="UP000000852"/>
    </source>
</evidence>
<organism evidence="8 9">
    <name type="scientific">Pedobacter heparinus (strain ATCC 13125 / DSM 2366 / CIP 104194 / JCM 7457 / NBRC 12017 / NCIMB 9290 / NRRL B-14731 / HIM 762-3)</name>
    <dbReference type="NCBI Taxonomy" id="485917"/>
    <lineage>
        <taxon>Bacteria</taxon>
        <taxon>Pseudomonadati</taxon>
        <taxon>Bacteroidota</taxon>
        <taxon>Sphingobacteriia</taxon>
        <taxon>Sphingobacteriales</taxon>
        <taxon>Sphingobacteriaceae</taxon>
        <taxon>Pedobacter</taxon>
    </lineage>
</organism>
<dbReference type="PROSITE" id="PS50109">
    <property type="entry name" value="HIS_KIN"/>
    <property type="match status" value="1"/>
</dbReference>
<accession>C6XZP2</accession>
<protein>
    <recommendedName>
        <fullName evidence="2">histidine kinase</fullName>
        <ecNumber evidence="2">2.7.13.3</ecNumber>
    </recommendedName>
</protein>
<dbReference type="Gene3D" id="3.30.450.20">
    <property type="entry name" value="PAS domain"/>
    <property type="match status" value="1"/>
</dbReference>
<keyword evidence="8" id="KW-0547">Nucleotide-binding</keyword>
<proteinExistence type="predicted"/>
<dbReference type="FunFam" id="3.30.565.10:FF:000010">
    <property type="entry name" value="Sensor histidine kinase RcsC"/>
    <property type="match status" value="1"/>
</dbReference>
<reference evidence="8 9" key="1">
    <citation type="journal article" date="2009" name="Stand. Genomic Sci.">
        <title>Complete genome sequence of Pedobacter heparinus type strain (HIM 762-3).</title>
        <authorList>
            <person name="Han C."/>
            <person name="Spring S."/>
            <person name="Lapidus A."/>
            <person name="Del Rio T.G."/>
            <person name="Tice H."/>
            <person name="Copeland A."/>
            <person name="Cheng J.F."/>
            <person name="Lucas S."/>
            <person name="Chen F."/>
            <person name="Nolan M."/>
            <person name="Bruce D."/>
            <person name="Goodwin L."/>
            <person name="Pitluck S."/>
            <person name="Ivanova N."/>
            <person name="Mavromatis K."/>
            <person name="Mikhailova N."/>
            <person name="Pati A."/>
            <person name="Chen A."/>
            <person name="Palaniappan K."/>
            <person name="Land M."/>
            <person name="Hauser L."/>
            <person name="Chang Y.J."/>
            <person name="Jeffries C.C."/>
            <person name="Saunders E."/>
            <person name="Chertkov O."/>
            <person name="Brettin T."/>
            <person name="Goker M."/>
            <person name="Rohde M."/>
            <person name="Bristow J."/>
            <person name="Eisen J.A."/>
            <person name="Markowitz V."/>
            <person name="Hugenholtz P."/>
            <person name="Kyrpides N.C."/>
            <person name="Klenk H.P."/>
            <person name="Detter J.C."/>
        </authorList>
    </citation>
    <scope>NUCLEOTIDE SEQUENCE [LARGE SCALE GENOMIC DNA]</scope>
    <source>
        <strain evidence="9">ATCC 13125 / DSM 2366 / CIP 104194 / JCM 7457 / NBRC 12017 / NCIMB 9290 / NRRL B-14731 / HIM 762-3</strain>
    </source>
</reference>